<protein>
    <recommendedName>
        <fullName evidence="3">Phage tail protein</fullName>
    </recommendedName>
</protein>
<sequence>MANETIMRFQIADYLGIPGDSDTTYALMGAGFNTLDENPAAQLDTKAYINDKAASSIVKGYQPQFPFDTDLIKSEEAVMELYKIGRDELTGADAERDYIRVELFEPVASKENTFKARKFRVAVEVASCAGAGGETIKVTGNLNNVGTFVDGEFNTTTKTFTEAGAAESV</sequence>
<evidence type="ECO:0000313" key="2">
    <source>
        <dbReference type="Proteomes" id="UP000018168"/>
    </source>
</evidence>
<comment type="caution">
    <text evidence="1">The sequence shown here is derived from an EMBL/GenBank/DDBJ whole genome shotgun (WGS) entry which is preliminary data.</text>
</comment>
<name>R6NCT7_9FIRM</name>
<organism evidence="1 2">
    <name type="scientific">[Clostridium] leptum CAG:27</name>
    <dbReference type="NCBI Taxonomy" id="1263068"/>
    <lineage>
        <taxon>Bacteria</taxon>
        <taxon>Bacillati</taxon>
        <taxon>Bacillota</taxon>
        <taxon>Clostridia</taxon>
        <taxon>Eubacteriales</taxon>
        <taxon>Oscillospiraceae</taxon>
        <taxon>Oscillospiraceae incertae sedis</taxon>
    </lineage>
</organism>
<accession>R6NCT7</accession>
<dbReference type="EMBL" id="CBEP010000143">
    <property type="protein sequence ID" value="CDC06119.1"/>
    <property type="molecule type" value="Genomic_DNA"/>
</dbReference>
<dbReference type="Proteomes" id="UP000018168">
    <property type="component" value="Unassembled WGS sequence"/>
</dbReference>
<reference evidence="1" key="1">
    <citation type="submission" date="2012-11" db="EMBL/GenBank/DDBJ databases">
        <title>Dependencies among metagenomic species, viruses, plasmids and units of genetic variation.</title>
        <authorList>
            <person name="Nielsen H.B."/>
            <person name="Almeida M."/>
            <person name="Juncker A.S."/>
            <person name="Rasmussen S."/>
            <person name="Li J."/>
            <person name="Sunagawa S."/>
            <person name="Plichta D."/>
            <person name="Gautier L."/>
            <person name="Le Chatelier E."/>
            <person name="Peletier E."/>
            <person name="Bonde I."/>
            <person name="Nielsen T."/>
            <person name="Manichanh C."/>
            <person name="Arumugam M."/>
            <person name="Batto J."/>
            <person name="Santos M.B.Q.D."/>
            <person name="Blom N."/>
            <person name="Borruel N."/>
            <person name="Burgdorf K.S."/>
            <person name="Boumezbeur F."/>
            <person name="Casellas F."/>
            <person name="Dore J."/>
            <person name="Guarner F."/>
            <person name="Hansen T."/>
            <person name="Hildebrand F."/>
            <person name="Kaas R.S."/>
            <person name="Kennedy S."/>
            <person name="Kristiansen K."/>
            <person name="Kultima J.R."/>
            <person name="Leonard P."/>
            <person name="Levenez F."/>
            <person name="Lund O."/>
            <person name="Moumen B."/>
            <person name="Le Paslier D."/>
            <person name="Pons N."/>
            <person name="Pedersen O."/>
            <person name="Prifti E."/>
            <person name="Qin J."/>
            <person name="Raes J."/>
            <person name="Tap J."/>
            <person name="Tims S."/>
            <person name="Ussery D.W."/>
            <person name="Yamada T."/>
            <person name="MetaHit consortium"/>
            <person name="Renault P."/>
            <person name="Sicheritz-Ponten T."/>
            <person name="Bork P."/>
            <person name="Wang J."/>
            <person name="Brunak S."/>
            <person name="Ehrlich S.D."/>
        </authorList>
    </citation>
    <scope>NUCLEOTIDE SEQUENCE [LARGE SCALE GENOMIC DNA]</scope>
</reference>
<proteinExistence type="predicted"/>
<dbReference type="AlphaFoldDB" id="R6NCT7"/>
<evidence type="ECO:0008006" key="3">
    <source>
        <dbReference type="Google" id="ProtNLM"/>
    </source>
</evidence>
<evidence type="ECO:0000313" key="1">
    <source>
        <dbReference type="EMBL" id="CDC06119.1"/>
    </source>
</evidence>
<gene>
    <name evidence="1" type="ORF">BN578_01296</name>
</gene>